<dbReference type="InterPro" id="IPR004143">
    <property type="entry name" value="BPL_LPL_catalytic"/>
</dbReference>
<sequence length="222" mass="25423">MLFTNNPLTDMSTQPVLYAYNLPDYTIFESPKDFDYYIGEPDNIYIVLGRSNNIEGAINCENVKKDGIITLKRPSGGESVILSPNMLIFSFKQKSDKIQNPAKLFKLINSKLIENFSKLGIENLYSKGISDLSIGEKKIMGSSMFTKNKTIFYHGVLNISEDVELIEKYLKHPSKEPDYRKKRSHREFVSSLQREGYNLTKAQLTKAIEESILQIKEEISDF</sequence>
<evidence type="ECO:0000259" key="1">
    <source>
        <dbReference type="PROSITE" id="PS51733"/>
    </source>
</evidence>
<dbReference type="PANTHER" id="PTHR43506:SF1">
    <property type="entry name" value="BPL_LPL CATALYTIC DOMAIN-CONTAINING PROTEIN"/>
    <property type="match status" value="1"/>
</dbReference>
<name>A0A644VJ79_9ZZZZ</name>
<dbReference type="SUPFAM" id="SSF55681">
    <property type="entry name" value="Class II aaRS and biotin synthetases"/>
    <property type="match status" value="1"/>
</dbReference>
<dbReference type="AlphaFoldDB" id="A0A644VJ79"/>
<comment type="caution">
    <text evidence="2">The sequence shown here is derived from an EMBL/GenBank/DDBJ whole genome shotgun (WGS) entry which is preliminary data.</text>
</comment>
<protein>
    <submittedName>
        <fullName evidence="2">Lipoate-protein ligase LplJ</fullName>
        <ecNumber evidence="2">6.3.1.20</ecNumber>
    </submittedName>
</protein>
<dbReference type="PROSITE" id="PS51733">
    <property type="entry name" value="BPL_LPL_CATALYTIC"/>
    <property type="match status" value="1"/>
</dbReference>
<evidence type="ECO:0000313" key="2">
    <source>
        <dbReference type="EMBL" id="MPL91366.1"/>
    </source>
</evidence>
<dbReference type="InterPro" id="IPR045864">
    <property type="entry name" value="aa-tRNA-synth_II/BPL/LPL"/>
</dbReference>
<dbReference type="InterPro" id="IPR053264">
    <property type="entry name" value="Lipoate-ligase_2_inactive"/>
</dbReference>
<accession>A0A644VJ79</accession>
<dbReference type="Gene3D" id="3.30.930.10">
    <property type="entry name" value="Bira Bifunctional Protein, Domain 2"/>
    <property type="match status" value="1"/>
</dbReference>
<dbReference type="PANTHER" id="PTHR43506">
    <property type="entry name" value="BIOTIN/LIPOATE A/B PROTEIN LIGASE FAMILY"/>
    <property type="match status" value="1"/>
</dbReference>
<dbReference type="Pfam" id="PF21948">
    <property type="entry name" value="LplA-B_cat"/>
    <property type="match status" value="1"/>
</dbReference>
<reference evidence="2" key="1">
    <citation type="submission" date="2019-08" db="EMBL/GenBank/DDBJ databases">
        <authorList>
            <person name="Kucharzyk K."/>
            <person name="Murdoch R.W."/>
            <person name="Higgins S."/>
            <person name="Loffler F."/>
        </authorList>
    </citation>
    <scope>NUCLEOTIDE SEQUENCE</scope>
</reference>
<organism evidence="2">
    <name type="scientific">bioreactor metagenome</name>
    <dbReference type="NCBI Taxonomy" id="1076179"/>
    <lineage>
        <taxon>unclassified sequences</taxon>
        <taxon>metagenomes</taxon>
        <taxon>ecological metagenomes</taxon>
    </lineage>
</organism>
<proteinExistence type="predicted"/>
<dbReference type="EC" id="6.3.1.20" evidence="2"/>
<dbReference type="EMBL" id="VSSQ01000327">
    <property type="protein sequence ID" value="MPL91366.1"/>
    <property type="molecule type" value="Genomic_DNA"/>
</dbReference>
<dbReference type="GO" id="GO:0016979">
    <property type="term" value="F:lipoate-protein ligase activity"/>
    <property type="evidence" value="ECO:0007669"/>
    <property type="project" value="UniProtKB-EC"/>
</dbReference>
<keyword evidence="2" id="KW-0436">Ligase</keyword>
<feature type="domain" description="BPL/LPL catalytic" evidence="1">
    <location>
        <begin position="29"/>
        <end position="204"/>
    </location>
</feature>
<gene>
    <name evidence="2" type="primary">lplJ_2</name>
    <name evidence="2" type="ORF">SDC9_37434</name>
</gene>